<feature type="compositionally biased region" description="Basic residues" evidence="10">
    <location>
        <begin position="1"/>
        <end position="14"/>
    </location>
</feature>
<evidence type="ECO:0000256" key="6">
    <source>
        <dbReference type="ARBA" id="ARBA00022843"/>
    </source>
</evidence>
<dbReference type="GO" id="GO:0006355">
    <property type="term" value="P:regulation of DNA-templated transcription"/>
    <property type="evidence" value="ECO:0007669"/>
    <property type="project" value="InterPro"/>
</dbReference>
<accession>A0AA88V6H8</accession>
<feature type="compositionally biased region" description="Basic residues" evidence="10">
    <location>
        <begin position="63"/>
        <end position="78"/>
    </location>
</feature>
<sequence length="280" mass="31544">MASKRQRVGAKKIATKGEQETKKNESKNGGGGGEYEQSRDQRIKENLQRMEKLGILDLSRQLKSTKKQPTRNPPKKRAAPASGSPRRSSRVKSLPQVNYSDKEKHIQKEKVLKNLEINITEGSKPEIYTEEDEKLLGDCKTSWTMYVDGYDEDGQRIYDPYDGKSCHQCRQKTLGLHTNCCKCNLVQGQLCGDCLCTRSVAHYLIQTRGPKANQEELAGEDPASVEKSQLGAQIEDKLEINNNDQEMAEDNRHGDSDPAYCTDDNPDEDDTDDEDDNDDD</sequence>
<protein>
    <recommendedName>
        <fullName evidence="11">Zinc-finger domain-containing protein</fullName>
    </recommendedName>
</protein>
<evidence type="ECO:0000256" key="8">
    <source>
        <dbReference type="ARBA" id="ARBA00023163"/>
    </source>
</evidence>
<dbReference type="PANTHER" id="PTHR31169">
    <property type="entry name" value="OS05G0300700 PROTEIN"/>
    <property type="match status" value="1"/>
</dbReference>
<dbReference type="GO" id="GO:0005634">
    <property type="term" value="C:nucleus"/>
    <property type="evidence" value="ECO:0007669"/>
    <property type="project" value="UniProtKB-SubCell"/>
</dbReference>
<comment type="subcellular location">
    <subcellularLocation>
        <location evidence="2">Cytoplasm</location>
    </subcellularLocation>
    <subcellularLocation>
        <location evidence="1">Nucleus</location>
    </subcellularLocation>
</comment>
<feature type="compositionally biased region" description="Basic and acidic residues" evidence="10">
    <location>
        <begin position="15"/>
        <end position="26"/>
    </location>
</feature>
<dbReference type="EMBL" id="JAVXUP010002531">
    <property type="protein sequence ID" value="KAK3002782.1"/>
    <property type="molecule type" value="Genomic_DNA"/>
</dbReference>
<evidence type="ECO:0000259" key="11">
    <source>
        <dbReference type="Pfam" id="PF10497"/>
    </source>
</evidence>
<evidence type="ECO:0000256" key="9">
    <source>
        <dbReference type="ARBA" id="ARBA00023242"/>
    </source>
</evidence>
<dbReference type="InterPro" id="IPR018866">
    <property type="entry name" value="Znf-4CXXC_R1"/>
</dbReference>
<gene>
    <name evidence="12" type="ORF">RJ639_018340</name>
</gene>
<evidence type="ECO:0000256" key="2">
    <source>
        <dbReference type="ARBA" id="ARBA00004496"/>
    </source>
</evidence>
<name>A0AA88V6H8_9ASTE</name>
<keyword evidence="6" id="KW-0832">Ubl conjugation</keyword>
<evidence type="ECO:0000256" key="1">
    <source>
        <dbReference type="ARBA" id="ARBA00004123"/>
    </source>
</evidence>
<comment type="caution">
    <text evidence="12">The sequence shown here is derived from an EMBL/GenBank/DDBJ whole genome shotgun (WGS) entry which is preliminary data.</text>
</comment>
<keyword evidence="8" id="KW-0804">Transcription</keyword>
<dbReference type="Pfam" id="PF10497">
    <property type="entry name" value="zf-4CXXC_R1"/>
    <property type="match status" value="1"/>
</dbReference>
<dbReference type="Proteomes" id="UP001188597">
    <property type="component" value="Unassembled WGS sequence"/>
</dbReference>
<evidence type="ECO:0000256" key="4">
    <source>
        <dbReference type="ARBA" id="ARBA00022499"/>
    </source>
</evidence>
<evidence type="ECO:0000256" key="3">
    <source>
        <dbReference type="ARBA" id="ARBA00022490"/>
    </source>
</evidence>
<evidence type="ECO:0000313" key="13">
    <source>
        <dbReference type="Proteomes" id="UP001188597"/>
    </source>
</evidence>
<feature type="region of interest" description="Disordered" evidence="10">
    <location>
        <begin position="211"/>
        <end position="280"/>
    </location>
</feature>
<dbReference type="AlphaFoldDB" id="A0AA88V6H8"/>
<keyword evidence="5" id="KW-0597">Phosphoprotein</keyword>
<evidence type="ECO:0000256" key="5">
    <source>
        <dbReference type="ARBA" id="ARBA00022553"/>
    </source>
</evidence>
<dbReference type="GO" id="GO:0005737">
    <property type="term" value="C:cytoplasm"/>
    <property type="evidence" value="ECO:0007669"/>
    <property type="project" value="UniProtKB-SubCell"/>
</dbReference>
<dbReference type="InterPro" id="IPR040221">
    <property type="entry name" value="CDCA7/CDA7L"/>
</dbReference>
<feature type="domain" description="Zinc-finger" evidence="11">
    <location>
        <begin position="158"/>
        <end position="199"/>
    </location>
</feature>
<evidence type="ECO:0000256" key="10">
    <source>
        <dbReference type="SAM" id="MobiDB-lite"/>
    </source>
</evidence>
<keyword evidence="4" id="KW-1017">Isopeptide bond</keyword>
<organism evidence="12 13">
    <name type="scientific">Escallonia herrerae</name>
    <dbReference type="NCBI Taxonomy" id="1293975"/>
    <lineage>
        <taxon>Eukaryota</taxon>
        <taxon>Viridiplantae</taxon>
        <taxon>Streptophyta</taxon>
        <taxon>Embryophyta</taxon>
        <taxon>Tracheophyta</taxon>
        <taxon>Spermatophyta</taxon>
        <taxon>Magnoliopsida</taxon>
        <taxon>eudicotyledons</taxon>
        <taxon>Gunneridae</taxon>
        <taxon>Pentapetalae</taxon>
        <taxon>asterids</taxon>
        <taxon>campanulids</taxon>
        <taxon>Escalloniales</taxon>
        <taxon>Escalloniaceae</taxon>
        <taxon>Escallonia</taxon>
    </lineage>
</organism>
<feature type="compositionally biased region" description="Acidic residues" evidence="10">
    <location>
        <begin position="264"/>
        <end position="280"/>
    </location>
</feature>
<keyword evidence="9" id="KW-0539">Nucleus</keyword>
<feature type="region of interest" description="Disordered" evidence="10">
    <location>
        <begin position="1"/>
        <end position="100"/>
    </location>
</feature>
<keyword evidence="13" id="KW-1185">Reference proteome</keyword>
<dbReference type="PANTHER" id="PTHR31169:SF33">
    <property type="entry name" value="CELL DIVISION CYCLE-ASSOCIATED 7-LIKE PROTEIN"/>
    <property type="match status" value="1"/>
</dbReference>
<evidence type="ECO:0000256" key="7">
    <source>
        <dbReference type="ARBA" id="ARBA00023015"/>
    </source>
</evidence>
<keyword evidence="7" id="KW-0805">Transcription regulation</keyword>
<reference evidence="12" key="1">
    <citation type="submission" date="2022-12" db="EMBL/GenBank/DDBJ databases">
        <title>Draft genome assemblies for two species of Escallonia (Escalloniales).</title>
        <authorList>
            <person name="Chanderbali A."/>
            <person name="Dervinis C."/>
            <person name="Anghel I."/>
            <person name="Soltis D."/>
            <person name="Soltis P."/>
            <person name="Zapata F."/>
        </authorList>
    </citation>
    <scope>NUCLEOTIDE SEQUENCE</scope>
    <source>
        <strain evidence="12">UCBG64.0493</strain>
        <tissue evidence="12">Leaf</tissue>
    </source>
</reference>
<evidence type="ECO:0000313" key="12">
    <source>
        <dbReference type="EMBL" id="KAK3002782.1"/>
    </source>
</evidence>
<proteinExistence type="predicted"/>
<keyword evidence="3" id="KW-0963">Cytoplasm</keyword>
<feature type="compositionally biased region" description="Basic and acidic residues" evidence="10">
    <location>
        <begin position="36"/>
        <end position="54"/>
    </location>
</feature>